<reference evidence="1 2" key="1">
    <citation type="submission" date="2015-04" db="EMBL/GenBank/DDBJ databases">
        <authorList>
            <person name="Syromyatnikov M.Y."/>
            <person name="Popov V.N."/>
        </authorList>
    </citation>
    <scope>NUCLEOTIDE SEQUENCE [LARGE SCALE GENOMIC DNA]</scope>
</reference>
<accession>A0A1J1HHB3</accession>
<evidence type="ECO:0000313" key="1">
    <source>
        <dbReference type="EMBL" id="CRK87267.1"/>
    </source>
</evidence>
<dbReference type="AlphaFoldDB" id="A0A1J1HHB3"/>
<organism evidence="1 2">
    <name type="scientific">Clunio marinus</name>
    <dbReference type="NCBI Taxonomy" id="568069"/>
    <lineage>
        <taxon>Eukaryota</taxon>
        <taxon>Metazoa</taxon>
        <taxon>Ecdysozoa</taxon>
        <taxon>Arthropoda</taxon>
        <taxon>Hexapoda</taxon>
        <taxon>Insecta</taxon>
        <taxon>Pterygota</taxon>
        <taxon>Neoptera</taxon>
        <taxon>Endopterygota</taxon>
        <taxon>Diptera</taxon>
        <taxon>Nematocera</taxon>
        <taxon>Chironomoidea</taxon>
        <taxon>Chironomidae</taxon>
        <taxon>Clunio</taxon>
    </lineage>
</organism>
<name>A0A1J1HHB3_9DIPT</name>
<proteinExistence type="predicted"/>
<dbReference type="EMBL" id="CVRI01000004">
    <property type="protein sequence ID" value="CRK87267.1"/>
    <property type="molecule type" value="Genomic_DNA"/>
</dbReference>
<keyword evidence="2" id="KW-1185">Reference proteome</keyword>
<evidence type="ECO:0000313" key="2">
    <source>
        <dbReference type="Proteomes" id="UP000183832"/>
    </source>
</evidence>
<dbReference type="Proteomes" id="UP000183832">
    <property type="component" value="Unassembled WGS sequence"/>
</dbReference>
<gene>
    <name evidence="1" type="ORF">CLUMA_CG001069</name>
</gene>
<protein>
    <submittedName>
        <fullName evidence="1">CLUMA_CG001069, isoform A</fullName>
    </submittedName>
</protein>
<sequence>MVHGEERTFIVRQNKFLLLVTNDNFRSELNMRKPFKIFERNQDQNHFNLCLSKLKNEQTHKWKLNLKQSFLSLIIFTITHVIEWKCFEEDENKNMKRVNELSTS</sequence>